<evidence type="ECO:0000256" key="6">
    <source>
        <dbReference type="ARBA" id="ARBA00022514"/>
    </source>
</evidence>
<dbReference type="GO" id="GO:1901222">
    <property type="term" value="P:regulation of non-canonical NF-kappaB signal transduction"/>
    <property type="evidence" value="ECO:0007669"/>
    <property type="project" value="TreeGrafter"/>
</dbReference>
<dbReference type="GO" id="GO:0048246">
    <property type="term" value="P:macrophage chemotaxis"/>
    <property type="evidence" value="ECO:0007669"/>
    <property type="project" value="TreeGrafter"/>
</dbReference>
<dbReference type="GO" id="GO:0005764">
    <property type="term" value="C:lysosome"/>
    <property type="evidence" value="ECO:0007669"/>
    <property type="project" value="UniProtKB-SubCell"/>
</dbReference>
<dbReference type="PANTHER" id="PTHR10078:SF30">
    <property type="entry name" value="INTERLEUKIN-1 BETA"/>
    <property type="match status" value="1"/>
</dbReference>
<dbReference type="PRINTS" id="PR00264">
    <property type="entry name" value="INTERLEUKIN1"/>
</dbReference>
<dbReference type="GO" id="GO:0019221">
    <property type="term" value="P:cytokine-mediated signaling pathway"/>
    <property type="evidence" value="ECO:0007669"/>
    <property type="project" value="TreeGrafter"/>
</dbReference>
<gene>
    <name evidence="13" type="primary">il1b</name>
</gene>
<dbReference type="InParanoid" id="A0A672JCU1"/>
<dbReference type="GO" id="GO:0010628">
    <property type="term" value="P:positive regulation of gene expression"/>
    <property type="evidence" value="ECO:0007669"/>
    <property type="project" value="TreeGrafter"/>
</dbReference>
<comment type="subcellular location">
    <subcellularLocation>
        <location evidence="2">Cytoplasm</location>
        <location evidence="2">Cytosol</location>
    </subcellularLocation>
    <subcellularLocation>
        <location evidence="1">Lysosome</location>
    </subcellularLocation>
    <subcellularLocation>
        <location evidence="3">Secreted</location>
        <location evidence="3">Extracellular exosome</location>
    </subcellularLocation>
</comment>
<proteinExistence type="inferred from homology"/>
<dbReference type="GO" id="GO:0005149">
    <property type="term" value="F:interleukin-1 receptor binding"/>
    <property type="evidence" value="ECO:0007669"/>
    <property type="project" value="UniProtKB-UniRule"/>
</dbReference>
<evidence type="ECO:0000256" key="1">
    <source>
        <dbReference type="ARBA" id="ARBA00004371"/>
    </source>
</evidence>
<dbReference type="InterPro" id="IPR008996">
    <property type="entry name" value="IL1/FGF"/>
</dbReference>
<reference evidence="13" key="2">
    <citation type="submission" date="2025-08" db="UniProtKB">
        <authorList>
            <consortium name="Ensembl"/>
        </authorList>
    </citation>
    <scope>IDENTIFICATION</scope>
</reference>
<dbReference type="Ensembl" id="ENSSFAT00005053663.1">
    <property type="protein sequence ID" value="ENSSFAP00005052008.1"/>
    <property type="gene ID" value="ENSSFAG00005024927.1"/>
</dbReference>
<evidence type="ECO:0000256" key="9">
    <source>
        <dbReference type="ARBA" id="ARBA00023198"/>
    </source>
</evidence>
<keyword evidence="8" id="KW-0666">Pyrogen</keyword>
<reference evidence="13" key="3">
    <citation type="submission" date="2025-09" db="UniProtKB">
        <authorList>
            <consortium name="Ensembl"/>
        </authorList>
    </citation>
    <scope>IDENTIFICATION</scope>
</reference>
<dbReference type="GO" id="GO:0071222">
    <property type="term" value="P:cellular response to lipopolysaccharide"/>
    <property type="evidence" value="ECO:0007669"/>
    <property type="project" value="TreeGrafter"/>
</dbReference>
<dbReference type="Gene3D" id="2.80.10.50">
    <property type="match status" value="1"/>
</dbReference>
<sequence>DETEAVCSAMDLWSLKMPEGLDLEVSHHPLTMKCVANLVIAMQRLKGHGPESVLSTGFRDEHLLSIMLESLVEEQEVFERSSAPPPHFSRTGRLHCSLTDGQKRSLVLVQSSMELHAMLLQGGSSSRRVHLNMSTYVRPVAGAEARPVALCIKDTNLYLSCHKDGEEPALHLEVVKDKASLQRIGAESEQLRFLFYRRDSGVNLSTLASARFPGWYISTAPQDNRPDCDSVSRNFKQCLVLSAKQLMVLREKLRPQNKTRPISMVLQSIIQSWVNMRH</sequence>
<reference evidence="13" key="1">
    <citation type="submission" date="2019-06" db="EMBL/GenBank/DDBJ databases">
        <authorList>
            <consortium name="Wellcome Sanger Institute Data Sharing"/>
        </authorList>
    </citation>
    <scope>NUCLEOTIDE SEQUENCE [LARGE SCALE GENOMIC DNA]</scope>
</reference>
<dbReference type="PRINTS" id="PR01357">
    <property type="entry name" value="INTRLEUKN1AB"/>
</dbReference>
<dbReference type="InterPro" id="IPR000975">
    <property type="entry name" value="IL-1_fam"/>
</dbReference>
<name>A0A672JCU1_SALFA</name>
<accession>A0A672JCU1</accession>
<dbReference type="CDD" id="cd23296">
    <property type="entry name" value="beta-trefoil_IL1B"/>
    <property type="match status" value="1"/>
</dbReference>
<evidence type="ECO:0000313" key="13">
    <source>
        <dbReference type="Ensembl" id="ENSSFAP00005052008.1"/>
    </source>
</evidence>
<keyword evidence="5" id="KW-0963">Cytoplasm</keyword>
<dbReference type="GO" id="GO:0005615">
    <property type="term" value="C:extracellular space"/>
    <property type="evidence" value="ECO:0007669"/>
    <property type="project" value="UniProtKB-KW"/>
</dbReference>
<evidence type="ECO:0000256" key="12">
    <source>
        <dbReference type="RuleBase" id="RU003753"/>
    </source>
</evidence>
<dbReference type="Proteomes" id="UP000472267">
    <property type="component" value="Chromosome 12"/>
</dbReference>
<dbReference type="PANTHER" id="PTHR10078">
    <property type="entry name" value="INTERLEUKIN-1 FAMILY MEMBER"/>
    <property type="match status" value="1"/>
</dbReference>
<dbReference type="GO" id="GO:0005125">
    <property type="term" value="F:cytokine activity"/>
    <property type="evidence" value="ECO:0007669"/>
    <property type="project" value="UniProtKB-UniRule"/>
</dbReference>
<dbReference type="SMART" id="SM00125">
    <property type="entry name" value="IL1"/>
    <property type="match status" value="1"/>
</dbReference>
<evidence type="ECO:0000256" key="2">
    <source>
        <dbReference type="ARBA" id="ARBA00004514"/>
    </source>
</evidence>
<dbReference type="GO" id="GO:0042119">
    <property type="term" value="P:neutrophil activation"/>
    <property type="evidence" value="ECO:0007669"/>
    <property type="project" value="TreeGrafter"/>
</dbReference>
<keyword evidence="10" id="KW-0458">Lysosome</keyword>
<dbReference type="GO" id="GO:0001660">
    <property type="term" value="P:fever generation"/>
    <property type="evidence" value="ECO:0007669"/>
    <property type="project" value="UniProtKB-KW"/>
</dbReference>
<keyword evidence="6" id="KW-0202">Cytokine</keyword>
<dbReference type="PRINTS" id="PR01359">
    <property type="entry name" value="INTRLEUKIN1B"/>
</dbReference>
<evidence type="ECO:0000256" key="5">
    <source>
        <dbReference type="ARBA" id="ARBA00022490"/>
    </source>
</evidence>
<evidence type="ECO:0000313" key="14">
    <source>
        <dbReference type="Proteomes" id="UP000472267"/>
    </source>
</evidence>
<keyword evidence="7 12" id="KW-0964">Secreted</keyword>
<organism evidence="13 14">
    <name type="scientific">Salarias fasciatus</name>
    <name type="common">Jewelled blenny</name>
    <name type="synonym">Blennius fasciatus</name>
    <dbReference type="NCBI Taxonomy" id="181472"/>
    <lineage>
        <taxon>Eukaryota</taxon>
        <taxon>Metazoa</taxon>
        <taxon>Chordata</taxon>
        <taxon>Craniata</taxon>
        <taxon>Vertebrata</taxon>
        <taxon>Euteleostomi</taxon>
        <taxon>Actinopterygii</taxon>
        <taxon>Neopterygii</taxon>
        <taxon>Teleostei</taxon>
        <taxon>Neoteleostei</taxon>
        <taxon>Acanthomorphata</taxon>
        <taxon>Ovalentaria</taxon>
        <taxon>Blenniimorphae</taxon>
        <taxon>Blenniiformes</taxon>
        <taxon>Blennioidei</taxon>
        <taxon>Blenniidae</taxon>
        <taxon>Salariinae</taxon>
        <taxon>Salarias</taxon>
    </lineage>
</organism>
<keyword evidence="9" id="KW-0395">Inflammatory response</keyword>
<dbReference type="GO" id="GO:0005829">
    <property type="term" value="C:cytosol"/>
    <property type="evidence" value="ECO:0007669"/>
    <property type="project" value="UniProtKB-SubCell"/>
</dbReference>
<comment type="similarity">
    <text evidence="4 12">Belongs to the IL-1 family.</text>
</comment>
<dbReference type="SUPFAM" id="SSF50353">
    <property type="entry name" value="Cytokine"/>
    <property type="match status" value="1"/>
</dbReference>
<dbReference type="GO" id="GO:0006955">
    <property type="term" value="P:immune response"/>
    <property type="evidence" value="ECO:0007669"/>
    <property type="project" value="InterPro"/>
</dbReference>
<protein>
    <recommendedName>
        <fullName evidence="12">Interleukin-1</fullName>
    </recommendedName>
</protein>
<evidence type="ECO:0000256" key="8">
    <source>
        <dbReference type="ARBA" id="ARBA00022620"/>
    </source>
</evidence>
<keyword evidence="11" id="KW-0497">Mitogen</keyword>
<dbReference type="AlphaFoldDB" id="A0A672JCU1"/>
<evidence type="ECO:0000256" key="11">
    <source>
        <dbReference type="ARBA" id="ARBA00023246"/>
    </source>
</evidence>
<evidence type="ECO:0000256" key="3">
    <source>
        <dbReference type="ARBA" id="ARBA00004550"/>
    </source>
</evidence>
<keyword evidence="14" id="KW-1185">Reference proteome</keyword>
<dbReference type="Pfam" id="PF00340">
    <property type="entry name" value="IL1"/>
    <property type="match status" value="1"/>
</dbReference>
<dbReference type="GO" id="GO:0051781">
    <property type="term" value="P:positive regulation of cell division"/>
    <property type="evidence" value="ECO:0007669"/>
    <property type="project" value="UniProtKB-KW"/>
</dbReference>
<evidence type="ECO:0000256" key="4">
    <source>
        <dbReference type="ARBA" id="ARBA00010448"/>
    </source>
</evidence>
<evidence type="ECO:0000256" key="10">
    <source>
        <dbReference type="ARBA" id="ARBA00023228"/>
    </source>
</evidence>
<evidence type="ECO:0000256" key="7">
    <source>
        <dbReference type="ARBA" id="ARBA00022525"/>
    </source>
</evidence>